<keyword evidence="7" id="KW-0594">Phospholipid biosynthesis</keyword>
<dbReference type="InterPro" id="IPR017438">
    <property type="entry name" value="ATP-NAD_kinase_N"/>
</dbReference>
<dbReference type="GO" id="GO:0008654">
    <property type="term" value="P:phospholipid biosynthetic process"/>
    <property type="evidence" value="ECO:0007669"/>
    <property type="project" value="UniProtKB-KW"/>
</dbReference>
<evidence type="ECO:0000256" key="8">
    <source>
        <dbReference type="ARBA" id="ARBA00023264"/>
    </source>
</evidence>
<keyword evidence="3" id="KW-0808">Transferase</keyword>
<evidence type="ECO:0000256" key="7">
    <source>
        <dbReference type="ARBA" id="ARBA00023209"/>
    </source>
</evidence>
<comment type="caution">
    <text evidence="10">The sequence shown here is derived from an EMBL/GenBank/DDBJ whole genome shotgun (WGS) entry which is preliminary data.</text>
</comment>
<dbReference type="AlphaFoldDB" id="A0A2T2XF52"/>
<dbReference type="Gene3D" id="3.40.50.10330">
    <property type="entry name" value="Probable inorganic polyphosphate/atp-NAD kinase, domain 1"/>
    <property type="match status" value="1"/>
</dbReference>
<dbReference type="PANTHER" id="PTHR12358:SF54">
    <property type="entry name" value="SPHINGOSINE KINASE RELATED PROTEIN"/>
    <property type="match status" value="1"/>
</dbReference>
<dbReference type="GO" id="GO:0016301">
    <property type="term" value="F:kinase activity"/>
    <property type="evidence" value="ECO:0007669"/>
    <property type="project" value="UniProtKB-KW"/>
</dbReference>
<accession>A0A2T2XF52</accession>
<dbReference type="InterPro" id="IPR050187">
    <property type="entry name" value="Lipid_Phosphate_FormReg"/>
</dbReference>
<evidence type="ECO:0000313" key="11">
    <source>
        <dbReference type="Proteomes" id="UP000242972"/>
    </source>
</evidence>
<dbReference type="Gene3D" id="2.60.200.40">
    <property type="match status" value="1"/>
</dbReference>
<keyword evidence="8" id="KW-1208">Phospholipid metabolism</keyword>
<feature type="domain" description="DAGKc" evidence="9">
    <location>
        <begin position="17"/>
        <end position="144"/>
    </location>
</feature>
<dbReference type="SUPFAM" id="SSF111331">
    <property type="entry name" value="NAD kinase/diacylglycerol kinase-like"/>
    <property type="match status" value="1"/>
</dbReference>
<dbReference type="Pfam" id="PF19279">
    <property type="entry name" value="YegS_C"/>
    <property type="match status" value="1"/>
</dbReference>
<keyword evidence="5 10" id="KW-0418">Kinase</keyword>
<evidence type="ECO:0000256" key="5">
    <source>
        <dbReference type="ARBA" id="ARBA00022777"/>
    </source>
</evidence>
<evidence type="ECO:0000256" key="4">
    <source>
        <dbReference type="ARBA" id="ARBA00022741"/>
    </source>
</evidence>
<gene>
    <name evidence="10" type="ORF">C7B46_11165</name>
</gene>
<dbReference type="InterPro" id="IPR001206">
    <property type="entry name" value="Diacylglycerol_kinase_cat_dom"/>
</dbReference>
<keyword evidence="4" id="KW-0547">Nucleotide-binding</keyword>
<proteinExistence type="inferred from homology"/>
<dbReference type="PROSITE" id="PS50146">
    <property type="entry name" value="DAGK"/>
    <property type="match status" value="1"/>
</dbReference>
<evidence type="ECO:0000256" key="2">
    <source>
        <dbReference type="ARBA" id="ARBA00005983"/>
    </source>
</evidence>
<dbReference type="InterPro" id="IPR045540">
    <property type="entry name" value="YegS/DAGK_C"/>
</dbReference>
<comment type="similarity">
    <text evidence="2">Belongs to the diacylglycerol/lipid kinase family.</text>
</comment>
<evidence type="ECO:0000256" key="3">
    <source>
        <dbReference type="ARBA" id="ARBA00022679"/>
    </source>
</evidence>
<evidence type="ECO:0000313" key="10">
    <source>
        <dbReference type="EMBL" id="PSR33125.1"/>
    </source>
</evidence>
<dbReference type="Pfam" id="PF00781">
    <property type="entry name" value="DAGK_cat"/>
    <property type="match status" value="1"/>
</dbReference>
<name>A0A2T2XF52_9FIRM</name>
<sequence length="321" mass="35318">MPYYGIMNPQNLEPVITRDTPTYVVINPFSRTGRESYQEVVRSVAERMNLVGDYLPESPAELVAIIQSGLSHGVTRFLIGGGDGTLSIAAQALLFSRGVLGVLPLGTGNTFAQSLGIRPWPHCLESLISGEPLALDVGQVETKNGSRTFLNSATVGITENLVKLLTPEAKRRLKWGAWAFNVRKALEESDTFHITLEYQGRVESYRTRQLVVAKGRNLAGPIFSTPHAHHHDGKLHVFSLGSHDWWSLIRVAALLLVGRHINDASAHYNAVEEIRVTTDPPRVIDIDGDLWDTTPATFRVQVRALWVITGLPGTKTESSRG</sequence>
<dbReference type="GO" id="GO:0005524">
    <property type="term" value="F:ATP binding"/>
    <property type="evidence" value="ECO:0007669"/>
    <property type="project" value="UniProtKB-KW"/>
</dbReference>
<evidence type="ECO:0000256" key="6">
    <source>
        <dbReference type="ARBA" id="ARBA00022840"/>
    </source>
</evidence>
<organism evidence="10 11">
    <name type="scientific">Sulfobacillus benefaciens</name>
    <dbReference type="NCBI Taxonomy" id="453960"/>
    <lineage>
        <taxon>Bacteria</taxon>
        <taxon>Bacillati</taxon>
        <taxon>Bacillota</taxon>
        <taxon>Clostridia</taxon>
        <taxon>Eubacteriales</taxon>
        <taxon>Clostridiales Family XVII. Incertae Sedis</taxon>
        <taxon>Sulfobacillus</taxon>
    </lineage>
</organism>
<dbReference type="EMBL" id="PXYW01000026">
    <property type="protein sequence ID" value="PSR33125.1"/>
    <property type="molecule type" value="Genomic_DNA"/>
</dbReference>
<reference evidence="10 11" key="1">
    <citation type="journal article" date="2014" name="BMC Genomics">
        <title>Comparison of environmental and isolate Sulfobacillus genomes reveals diverse carbon, sulfur, nitrogen, and hydrogen metabolisms.</title>
        <authorList>
            <person name="Justice N.B."/>
            <person name="Norman A."/>
            <person name="Brown C.T."/>
            <person name="Singh A."/>
            <person name="Thomas B.C."/>
            <person name="Banfield J.F."/>
        </authorList>
    </citation>
    <scope>NUCLEOTIDE SEQUENCE [LARGE SCALE GENOMIC DNA]</scope>
    <source>
        <strain evidence="10">AMDSBA4</strain>
    </source>
</reference>
<comment type="cofactor">
    <cofactor evidence="1">
        <name>Mg(2+)</name>
        <dbReference type="ChEBI" id="CHEBI:18420"/>
    </cofactor>
</comment>
<keyword evidence="7" id="KW-0443">Lipid metabolism</keyword>
<evidence type="ECO:0000256" key="1">
    <source>
        <dbReference type="ARBA" id="ARBA00001946"/>
    </source>
</evidence>
<dbReference type="InterPro" id="IPR016064">
    <property type="entry name" value="NAD/diacylglycerol_kinase_sf"/>
</dbReference>
<evidence type="ECO:0000259" key="9">
    <source>
        <dbReference type="PROSITE" id="PS50146"/>
    </source>
</evidence>
<dbReference type="PANTHER" id="PTHR12358">
    <property type="entry name" value="SPHINGOSINE KINASE"/>
    <property type="match status" value="1"/>
</dbReference>
<keyword evidence="6" id="KW-0067">ATP-binding</keyword>
<keyword evidence="7" id="KW-0444">Lipid biosynthesis</keyword>
<dbReference type="Proteomes" id="UP000242972">
    <property type="component" value="Unassembled WGS sequence"/>
</dbReference>
<protein>
    <submittedName>
        <fullName evidence="10">Diacylglycerol kinase</fullName>
    </submittedName>
</protein>